<dbReference type="PANTHER" id="PTHR30146:SF148">
    <property type="entry name" value="HTH-TYPE TRANSCRIPTIONAL REPRESSOR PURR-RELATED"/>
    <property type="match status" value="1"/>
</dbReference>
<dbReference type="PANTHER" id="PTHR30146">
    <property type="entry name" value="LACI-RELATED TRANSCRIPTIONAL REPRESSOR"/>
    <property type="match status" value="1"/>
</dbReference>
<dbReference type="AlphaFoldDB" id="A0A0B7JBG7"/>
<evidence type="ECO:0000256" key="3">
    <source>
        <dbReference type="ARBA" id="ARBA00023125"/>
    </source>
</evidence>
<evidence type="ECO:0000313" key="6">
    <source>
        <dbReference type="Proteomes" id="UP000241426"/>
    </source>
</evidence>
<keyword evidence="1" id="KW-0678">Repressor</keyword>
<dbReference type="RefSeq" id="WP_036788926.1">
    <property type="nucleotide sequence ID" value="NZ_JAUZMV010000001.1"/>
</dbReference>
<dbReference type="Gene3D" id="3.40.50.2300">
    <property type="match status" value="2"/>
</dbReference>
<dbReference type="Gene3D" id="1.10.260.40">
    <property type="entry name" value="lambda repressor-like DNA-binding domains"/>
    <property type="match status" value="1"/>
</dbReference>
<dbReference type="GO" id="GO:0003700">
    <property type="term" value="F:DNA-binding transcription factor activity"/>
    <property type="evidence" value="ECO:0007669"/>
    <property type="project" value="TreeGrafter"/>
</dbReference>
<evidence type="ECO:0000256" key="2">
    <source>
        <dbReference type="ARBA" id="ARBA00023015"/>
    </source>
</evidence>
<dbReference type="GO" id="GO:0000976">
    <property type="term" value="F:transcription cis-regulatory region binding"/>
    <property type="evidence" value="ECO:0007669"/>
    <property type="project" value="TreeGrafter"/>
</dbReference>
<dbReference type="Proteomes" id="UP000241426">
    <property type="component" value="Unassembled WGS sequence"/>
</dbReference>
<dbReference type="PROSITE" id="PS50932">
    <property type="entry name" value="HTH_LACI_2"/>
    <property type="match status" value="1"/>
</dbReference>
<evidence type="ECO:0000313" key="5">
    <source>
        <dbReference type="EMBL" id="PSU94545.1"/>
    </source>
</evidence>
<protein>
    <submittedName>
        <fullName evidence="5">Mal regulon transcriptional regulator MalI</fullName>
    </submittedName>
</protein>
<dbReference type="NCBIfam" id="NF007449">
    <property type="entry name" value="PRK10014.1"/>
    <property type="match status" value="1"/>
</dbReference>
<keyword evidence="3" id="KW-0238">DNA-binding</keyword>
<dbReference type="Pfam" id="PF00356">
    <property type="entry name" value="LacI"/>
    <property type="match status" value="1"/>
</dbReference>
<dbReference type="SUPFAM" id="SSF53822">
    <property type="entry name" value="Periplasmic binding protein-like I"/>
    <property type="match status" value="1"/>
</dbReference>
<dbReference type="CDD" id="cd01392">
    <property type="entry name" value="HTH_LacI"/>
    <property type="match status" value="1"/>
</dbReference>
<proteinExistence type="predicted"/>
<dbReference type="InterPro" id="IPR000843">
    <property type="entry name" value="HTH_LacI"/>
</dbReference>
<dbReference type="SUPFAM" id="SSF47413">
    <property type="entry name" value="lambda repressor-like DNA-binding domains"/>
    <property type="match status" value="1"/>
</dbReference>
<dbReference type="Pfam" id="PF00532">
    <property type="entry name" value="Peripla_BP_1"/>
    <property type="match status" value="1"/>
</dbReference>
<dbReference type="GeneID" id="29942892"/>
<dbReference type="eggNOG" id="COG1609">
    <property type="taxonomic scope" value="Bacteria"/>
</dbReference>
<reference evidence="5 6" key="1">
    <citation type="submission" date="2018-01" db="EMBL/GenBank/DDBJ databases">
        <title>Whole genome sequencing of Histamine producing bacteria.</title>
        <authorList>
            <person name="Butler K."/>
        </authorList>
    </citation>
    <scope>NUCLEOTIDE SEQUENCE [LARGE SCALE GENOMIC DNA]</scope>
    <source>
        <strain evidence="5 6">FS-7.2</strain>
    </source>
</reference>
<gene>
    <name evidence="5" type="ORF">C9J27_19535</name>
</gene>
<comment type="caution">
    <text evidence="5">The sequence shown here is derived from an EMBL/GenBank/DDBJ whole genome shotgun (WGS) entry which is preliminary data.</text>
</comment>
<accession>A0A2T3KDH0</accession>
<evidence type="ECO:0000256" key="4">
    <source>
        <dbReference type="ARBA" id="ARBA00023163"/>
    </source>
</evidence>
<dbReference type="SMART" id="SM00354">
    <property type="entry name" value="HTH_LACI"/>
    <property type="match status" value="1"/>
</dbReference>
<dbReference type="CDD" id="cd06289">
    <property type="entry name" value="PBP1_MalI-like"/>
    <property type="match status" value="1"/>
</dbReference>
<keyword evidence="2" id="KW-0805">Transcription regulation</keyword>
<organism evidence="5 6">
    <name type="scientific">Photobacterium kishitanii</name>
    <dbReference type="NCBI Taxonomy" id="318456"/>
    <lineage>
        <taxon>Bacteria</taxon>
        <taxon>Pseudomonadati</taxon>
        <taxon>Pseudomonadota</taxon>
        <taxon>Gammaproteobacteria</taxon>
        <taxon>Vibrionales</taxon>
        <taxon>Vibrionaceae</taxon>
        <taxon>Photobacterium</taxon>
    </lineage>
</organism>
<name>A0A0B7JBG7_9GAMM</name>
<dbReference type="InterPro" id="IPR001761">
    <property type="entry name" value="Peripla_BP/Lac1_sug-bd_dom"/>
</dbReference>
<sequence>MASKTPKIKITDVAAYADVSVSTVSLVLSNKGRISPATIDKVNQAVTALGYVRNTAAANLRTSHSNLIGLVLTDITDPFYTEITAGISDELEQQGYLLFLAQSNRCPQKLIQCVQSMIQQGVAGIAFSPVREATATVITMAQQAGIPAVCLARATVNNEVDYIGPDNHQAAVIASRYLIEQGHRHIAYVGGSGESLTRAERLGGFGSTLIQYGLPFKNEWILEADNQQQHAATTVQQLLTQHPKITAILCHSPTIALGALYGVKRSGKSVGKDNYIDQQVAIISFDDMAEATLSQPSLTVVSSPIREIGQHAGRRLLARMKSDDGMIQRLILAPQLISRDSA</sequence>
<dbReference type="PROSITE" id="PS00356">
    <property type="entry name" value="HTH_LACI_1"/>
    <property type="match status" value="1"/>
</dbReference>
<accession>A0A0B7JBG7</accession>
<evidence type="ECO:0000256" key="1">
    <source>
        <dbReference type="ARBA" id="ARBA00022491"/>
    </source>
</evidence>
<dbReference type="InterPro" id="IPR028082">
    <property type="entry name" value="Peripla_BP_I"/>
</dbReference>
<dbReference type="InterPro" id="IPR010982">
    <property type="entry name" value="Lambda_DNA-bd_dom_sf"/>
</dbReference>
<dbReference type="EMBL" id="PYNF01000023">
    <property type="protein sequence ID" value="PSU94545.1"/>
    <property type="molecule type" value="Genomic_DNA"/>
</dbReference>
<keyword evidence="4" id="KW-0804">Transcription</keyword>